<dbReference type="EMBL" id="JAJEQR010000055">
    <property type="protein sequence ID" value="MCC2232207.1"/>
    <property type="molecule type" value="Genomic_DNA"/>
</dbReference>
<dbReference type="Proteomes" id="UP001198182">
    <property type="component" value="Unassembled WGS sequence"/>
</dbReference>
<comment type="caution">
    <text evidence="1">The sequence shown here is derived from an EMBL/GenBank/DDBJ whole genome shotgun (WGS) entry which is preliminary data.</text>
</comment>
<keyword evidence="2" id="KW-1185">Reference proteome</keyword>
<organism evidence="1 2">
    <name type="scientific">Hominifimenecus microfluidus</name>
    <dbReference type="NCBI Taxonomy" id="2885348"/>
    <lineage>
        <taxon>Bacteria</taxon>
        <taxon>Bacillati</taxon>
        <taxon>Bacillota</taxon>
        <taxon>Clostridia</taxon>
        <taxon>Lachnospirales</taxon>
        <taxon>Lachnospiraceae</taxon>
        <taxon>Hominifimenecus</taxon>
    </lineage>
</organism>
<name>A0AAE3JGU6_9FIRM</name>
<evidence type="ECO:0000313" key="2">
    <source>
        <dbReference type="Proteomes" id="UP001198182"/>
    </source>
</evidence>
<protein>
    <submittedName>
        <fullName evidence="1">Uncharacterized protein</fullName>
    </submittedName>
</protein>
<proteinExistence type="predicted"/>
<evidence type="ECO:0000313" key="1">
    <source>
        <dbReference type="EMBL" id="MCC2232207.1"/>
    </source>
</evidence>
<accession>A0AAE3JGU6</accession>
<gene>
    <name evidence="1" type="ORF">LKD81_14600</name>
</gene>
<sequence>MNNADEKVRAVIEALRVDLAGMTPEQLSALQEDVTDWLQVISENVRTLCKELLQEAIDAKRQ</sequence>
<dbReference type="AlphaFoldDB" id="A0AAE3JGU6"/>
<dbReference type="RefSeq" id="WP_308454643.1">
    <property type="nucleotide sequence ID" value="NZ_JAJEQR010000055.1"/>
</dbReference>
<reference evidence="1" key="1">
    <citation type="submission" date="2021-10" db="EMBL/GenBank/DDBJ databases">
        <title>Anaerobic single-cell dispensing facilitates the cultivation of human gut bacteria.</title>
        <authorList>
            <person name="Afrizal A."/>
        </authorList>
    </citation>
    <scope>NUCLEOTIDE SEQUENCE</scope>
    <source>
        <strain evidence="1">CLA-AA-H215</strain>
    </source>
</reference>